<dbReference type="STRING" id="1469647.BC351_16290"/>
<dbReference type="Proteomes" id="UP000190626">
    <property type="component" value="Unassembled WGS sequence"/>
</dbReference>
<proteinExistence type="predicted"/>
<feature type="transmembrane region" description="Helical" evidence="1">
    <location>
        <begin position="12"/>
        <end position="37"/>
    </location>
</feature>
<dbReference type="AlphaFoldDB" id="A0A1V4HQY5"/>
<feature type="transmembrane region" description="Helical" evidence="1">
    <location>
        <begin position="98"/>
        <end position="123"/>
    </location>
</feature>
<feature type="transmembrane region" description="Helical" evidence="1">
    <location>
        <begin position="257"/>
        <end position="286"/>
    </location>
</feature>
<evidence type="ECO:0000313" key="3">
    <source>
        <dbReference type="EMBL" id="OPH60757.1"/>
    </source>
</evidence>
<dbReference type="Pfam" id="PF02517">
    <property type="entry name" value="Rce1-like"/>
    <property type="match status" value="1"/>
</dbReference>
<dbReference type="GO" id="GO:0004175">
    <property type="term" value="F:endopeptidase activity"/>
    <property type="evidence" value="ECO:0007669"/>
    <property type="project" value="UniProtKB-ARBA"/>
</dbReference>
<sequence length="296" mass="31948">MAIAILKIVGKVLLCGVFIVVITVILSIAAAVVAILKHPDQELSMAGMAGDPFFVKAALWAQIIGFVGGVLLAYAVFERRKRWALGFGARQMGLKLSAGVLLGALLISASTFGIWLFGVILFHFNAWTSSLGLELVWGFLLFIGVAVNEELFARGYLQGLVKERFGTISAVTVSTLVFALLHSFNPGMWSNPVPLLNLLLAGLLFGLCREFSQSLWMPIGLHLSWNYLQGCIFGFQVSGTPMPSLFTLKMSYSDSALISGGIFGAEGSLVTTVILMIGIAGLVLFYRRPTKTLHTN</sequence>
<feature type="transmembrane region" description="Helical" evidence="1">
    <location>
        <begin position="189"/>
        <end position="208"/>
    </location>
</feature>
<dbReference type="GO" id="GO:0080120">
    <property type="term" value="P:CAAX-box protein maturation"/>
    <property type="evidence" value="ECO:0007669"/>
    <property type="project" value="UniProtKB-ARBA"/>
</dbReference>
<keyword evidence="1" id="KW-1133">Transmembrane helix</keyword>
<name>A0A1V4HQY5_9BACL</name>
<protein>
    <recommendedName>
        <fullName evidence="2">CAAX prenyl protease 2/Lysostaphin resistance protein A-like domain-containing protein</fullName>
    </recommendedName>
</protein>
<organism evidence="3 4">
    <name type="scientific">Paenibacillus ferrarius</name>
    <dbReference type="NCBI Taxonomy" id="1469647"/>
    <lineage>
        <taxon>Bacteria</taxon>
        <taxon>Bacillati</taxon>
        <taxon>Bacillota</taxon>
        <taxon>Bacilli</taxon>
        <taxon>Bacillales</taxon>
        <taxon>Paenibacillaceae</taxon>
        <taxon>Paenibacillus</taxon>
    </lineage>
</organism>
<dbReference type="PANTHER" id="PTHR39430:SF1">
    <property type="entry name" value="PROTEASE"/>
    <property type="match status" value="1"/>
</dbReference>
<dbReference type="EMBL" id="MBTG01000003">
    <property type="protein sequence ID" value="OPH60757.1"/>
    <property type="molecule type" value="Genomic_DNA"/>
</dbReference>
<dbReference type="InterPro" id="IPR003675">
    <property type="entry name" value="Rce1/LyrA-like_dom"/>
</dbReference>
<dbReference type="PANTHER" id="PTHR39430">
    <property type="entry name" value="MEMBRANE-ASSOCIATED PROTEASE-RELATED"/>
    <property type="match status" value="1"/>
</dbReference>
<feature type="transmembrane region" description="Helical" evidence="1">
    <location>
        <begin position="135"/>
        <end position="153"/>
    </location>
</feature>
<keyword evidence="4" id="KW-1185">Reference proteome</keyword>
<evidence type="ECO:0000256" key="1">
    <source>
        <dbReference type="SAM" id="Phobius"/>
    </source>
</evidence>
<feature type="transmembrane region" description="Helical" evidence="1">
    <location>
        <begin position="215"/>
        <end position="237"/>
    </location>
</feature>
<evidence type="ECO:0000259" key="2">
    <source>
        <dbReference type="Pfam" id="PF02517"/>
    </source>
</evidence>
<accession>A0A1V4HQY5</accession>
<feature type="domain" description="CAAX prenyl protease 2/Lysostaphin resistance protein A-like" evidence="2">
    <location>
        <begin position="134"/>
        <end position="228"/>
    </location>
</feature>
<comment type="caution">
    <text evidence="3">The sequence shown here is derived from an EMBL/GenBank/DDBJ whole genome shotgun (WGS) entry which is preliminary data.</text>
</comment>
<feature type="transmembrane region" description="Helical" evidence="1">
    <location>
        <begin position="57"/>
        <end position="77"/>
    </location>
</feature>
<keyword evidence="1" id="KW-0812">Transmembrane</keyword>
<evidence type="ECO:0000313" key="4">
    <source>
        <dbReference type="Proteomes" id="UP000190626"/>
    </source>
</evidence>
<reference evidence="4" key="1">
    <citation type="submission" date="2016-07" db="EMBL/GenBank/DDBJ databases">
        <authorList>
            <person name="Florea S."/>
            <person name="Webb J.S."/>
            <person name="Jaromczyk J."/>
            <person name="Schardl C.L."/>
        </authorList>
    </citation>
    <scope>NUCLEOTIDE SEQUENCE [LARGE SCALE GENOMIC DNA]</scope>
    <source>
        <strain evidence="4">CY1</strain>
    </source>
</reference>
<gene>
    <name evidence="3" type="ORF">BC351_16290</name>
</gene>
<feature type="transmembrane region" description="Helical" evidence="1">
    <location>
        <begin position="165"/>
        <end position="183"/>
    </location>
</feature>
<keyword evidence="1" id="KW-0472">Membrane</keyword>